<keyword evidence="3" id="KW-1185">Reference proteome</keyword>
<dbReference type="EMBL" id="JAHRHJ020000001">
    <property type="protein sequence ID" value="KAH9331278.1"/>
    <property type="molecule type" value="Genomic_DNA"/>
</dbReference>
<proteinExistence type="predicted"/>
<accession>A0AA38LN18</accession>
<feature type="non-terminal residue" evidence="2">
    <location>
        <position position="90"/>
    </location>
</feature>
<evidence type="ECO:0000256" key="1">
    <source>
        <dbReference type="SAM" id="MobiDB-lite"/>
    </source>
</evidence>
<organism evidence="2 3">
    <name type="scientific">Taxus chinensis</name>
    <name type="common">Chinese yew</name>
    <name type="synonym">Taxus wallichiana var. chinensis</name>
    <dbReference type="NCBI Taxonomy" id="29808"/>
    <lineage>
        <taxon>Eukaryota</taxon>
        <taxon>Viridiplantae</taxon>
        <taxon>Streptophyta</taxon>
        <taxon>Embryophyta</taxon>
        <taxon>Tracheophyta</taxon>
        <taxon>Spermatophyta</taxon>
        <taxon>Pinopsida</taxon>
        <taxon>Pinidae</taxon>
        <taxon>Conifers II</taxon>
        <taxon>Cupressales</taxon>
        <taxon>Taxaceae</taxon>
        <taxon>Taxus</taxon>
    </lineage>
</organism>
<dbReference type="PANTHER" id="PTHR36319">
    <property type="entry name" value="PROTEIN GIGANTEA"/>
    <property type="match status" value="1"/>
</dbReference>
<dbReference type="PANTHER" id="PTHR36319:SF1">
    <property type="entry name" value="PROTEIN GIGANTEA"/>
    <property type="match status" value="1"/>
</dbReference>
<feature type="region of interest" description="Disordered" evidence="1">
    <location>
        <begin position="1"/>
        <end position="21"/>
    </location>
</feature>
<dbReference type="AlphaFoldDB" id="A0AA38LN18"/>
<dbReference type="Proteomes" id="UP000824469">
    <property type="component" value="Unassembled WGS sequence"/>
</dbReference>
<evidence type="ECO:0000313" key="2">
    <source>
        <dbReference type="EMBL" id="KAH9331278.1"/>
    </source>
</evidence>
<reference evidence="2 3" key="1">
    <citation type="journal article" date="2021" name="Nat. Plants">
        <title>The Taxus genome provides insights into paclitaxel biosynthesis.</title>
        <authorList>
            <person name="Xiong X."/>
            <person name="Gou J."/>
            <person name="Liao Q."/>
            <person name="Li Y."/>
            <person name="Zhou Q."/>
            <person name="Bi G."/>
            <person name="Li C."/>
            <person name="Du R."/>
            <person name="Wang X."/>
            <person name="Sun T."/>
            <person name="Guo L."/>
            <person name="Liang H."/>
            <person name="Lu P."/>
            <person name="Wu Y."/>
            <person name="Zhang Z."/>
            <person name="Ro D.K."/>
            <person name="Shang Y."/>
            <person name="Huang S."/>
            <person name="Yan J."/>
        </authorList>
    </citation>
    <scope>NUCLEOTIDE SEQUENCE [LARGE SCALE GENOMIC DNA]</scope>
    <source>
        <strain evidence="2">Ta-2019</strain>
    </source>
</reference>
<evidence type="ECO:0000313" key="3">
    <source>
        <dbReference type="Proteomes" id="UP000824469"/>
    </source>
</evidence>
<sequence length="90" mass="9734">QSCKELFPAKGPRQQTGRVQNAHASVGLTSKNLAVAELHAMIHSLFTGTCPSLDLASCLLFVVLTVCLSHDAVAARLQKNNNRGYFQILL</sequence>
<dbReference type="InterPro" id="IPR026211">
    <property type="entry name" value="GIGANTEA"/>
</dbReference>
<dbReference type="GO" id="GO:0006950">
    <property type="term" value="P:response to stress"/>
    <property type="evidence" value="ECO:0007669"/>
    <property type="project" value="TreeGrafter"/>
</dbReference>
<dbReference type="GO" id="GO:0005634">
    <property type="term" value="C:nucleus"/>
    <property type="evidence" value="ECO:0007669"/>
    <property type="project" value="TreeGrafter"/>
</dbReference>
<protein>
    <submittedName>
        <fullName evidence="2">Uncharacterized protein</fullName>
    </submittedName>
</protein>
<feature type="non-terminal residue" evidence="2">
    <location>
        <position position="1"/>
    </location>
</feature>
<comment type="caution">
    <text evidence="2">The sequence shown here is derived from an EMBL/GenBank/DDBJ whole genome shotgun (WGS) entry which is preliminary data.</text>
</comment>
<dbReference type="GO" id="GO:0042752">
    <property type="term" value="P:regulation of circadian rhythm"/>
    <property type="evidence" value="ECO:0007669"/>
    <property type="project" value="TreeGrafter"/>
</dbReference>
<name>A0AA38LN18_TAXCH</name>
<gene>
    <name evidence="2" type="ORF">KI387_003386</name>
</gene>